<organism evidence="1 2">
    <name type="scientific">Monoglobus pectinilyticus</name>
    <dbReference type="NCBI Taxonomy" id="1981510"/>
    <lineage>
        <taxon>Bacteria</taxon>
        <taxon>Bacillati</taxon>
        <taxon>Bacillota</taxon>
        <taxon>Clostridia</taxon>
        <taxon>Monoglobales</taxon>
        <taxon>Monoglobaceae</taxon>
        <taxon>Monoglobus</taxon>
    </lineage>
</organism>
<dbReference type="AlphaFoldDB" id="A0A2K9P613"/>
<dbReference type="KEGG" id="mpec:B9O19_02289"/>
<sequence>MHREAYRRNIRIGRQNYGQVFCTQCGERLGRIILRDYKYLFLVYLCKCGAEVVYRTEEGNPDTTENYYIDIINGVAVCRRCKKELFYIDRNKVVNYAFHIICSCGKQYNNRLPERSRQLRIKEG</sequence>
<dbReference type="GeneID" id="98063655"/>
<protein>
    <submittedName>
        <fullName evidence="1">Uncharacterized protein</fullName>
    </submittedName>
</protein>
<dbReference type="EMBL" id="CP020991">
    <property type="protein sequence ID" value="AUO20429.1"/>
    <property type="molecule type" value="Genomic_DNA"/>
</dbReference>
<dbReference type="Proteomes" id="UP000235589">
    <property type="component" value="Chromosome"/>
</dbReference>
<evidence type="ECO:0000313" key="2">
    <source>
        <dbReference type="Proteomes" id="UP000235589"/>
    </source>
</evidence>
<proteinExistence type="predicted"/>
<reference evidence="1 2" key="1">
    <citation type="submission" date="2017-04" db="EMBL/GenBank/DDBJ databases">
        <title>Monoglobus pectinilyticus 14 draft genome.</title>
        <authorList>
            <person name="Kim C."/>
            <person name="Rosendale D.I."/>
            <person name="Kelly W.J."/>
            <person name="Tannock G.W."/>
            <person name="Patchett M.L."/>
            <person name="Jordens J.Z."/>
        </authorList>
    </citation>
    <scope>NUCLEOTIDE SEQUENCE [LARGE SCALE GENOMIC DNA]</scope>
    <source>
        <strain evidence="1 2">14</strain>
    </source>
</reference>
<gene>
    <name evidence="1" type="ORF">B9O19_02289</name>
</gene>
<name>A0A2K9P613_9FIRM</name>
<dbReference type="RefSeq" id="WP_102366543.1">
    <property type="nucleotide sequence ID" value="NZ_CP020991.1"/>
</dbReference>
<keyword evidence="2" id="KW-1185">Reference proteome</keyword>
<accession>A0A2K9P613</accession>
<evidence type="ECO:0000313" key="1">
    <source>
        <dbReference type="EMBL" id="AUO20429.1"/>
    </source>
</evidence>